<dbReference type="Proteomes" id="UP000271241">
    <property type="component" value="Unassembled WGS sequence"/>
</dbReference>
<dbReference type="AlphaFoldDB" id="A0A4P9XSY9"/>
<dbReference type="SUPFAM" id="SSF52833">
    <property type="entry name" value="Thioredoxin-like"/>
    <property type="match status" value="1"/>
</dbReference>
<evidence type="ECO:0000259" key="2">
    <source>
        <dbReference type="Pfam" id="PF06110"/>
    </source>
</evidence>
<dbReference type="OrthoDB" id="78947at2759"/>
<dbReference type="InterPro" id="IPR045108">
    <property type="entry name" value="TXNDC17-like"/>
</dbReference>
<evidence type="ECO:0000256" key="1">
    <source>
        <dbReference type="ARBA" id="ARBA00008987"/>
    </source>
</evidence>
<evidence type="ECO:0000313" key="3">
    <source>
        <dbReference type="EMBL" id="RKP08520.1"/>
    </source>
</evidence>
<name>A0A4P9XSY9_9FUNG</name>
<feature type="domain" description="Thioredoxin" evidence="2">
    <location>
        <begin position="19"/>
        <end position="119"/>
    </location>
</feature>
<dbReference type="InterPro" id="IPR036249">
    <property type="entry name" value="Thioredoxin-like_sf"/>
</dbReference>
<comment type="similarity">
    <text evidence="1">Belongs to the thioredoxin family.</text>
</comment>
<accession>A0A4P9XSY9</accession>
<dbReference type="Pfam" id="PF06110">
    <property type="entry name" value="TXD17-like_Trx"/>
    <property type="match status" value="1"/>
</dbReference>
<dbReference type="InterPro" id="IPR010357">
    <property type="entry name" value="TXNDC17_dom"/>
</dbReference>
<protein>
    <recommendedName>
        <fullName evidence="2">Thioredoxin domain-containing protein</fullName>
    </recommendedName>
</protein>
<dbReference type="Gene3D" id="3.40.30.10">
    <property type="entry name" value="Glutaredoxin"/>
    <property type="match status" value="1"/>
</dbReference>
<evidence type="ECO:0000313" key="4">
    <source>
        <dbReference type="Proteomes" id="UP000271241"/>
    </source>
</evidence>
<dbReference type="PANTHER" id="PTHR12452:SF0">
    <property type="entry name" value="THIOREDOXIN DOMAIN-CONTAINING PROTEIN 17"/>
    <property type="match status" value="1"/>
</dbReference>
<dbReference type="STRING" id="78915.A0A4P9XSY9"/>
<dbReference type="PANTHER" id="PTHR12452">
    <property type="entry name" value="42-9-9 PROTEIN-RELATED"/>
    <property type="match status" value="1"/>
</dbReference>
<dbReference type="EMBL" id="KZ992594">
    <property type="protein sequence ID" value="RKP08520.1"/>
    <property type="molecule type" value="Genomic_DNA"/>
</dbReference>
<sequence>MSTVRVADPSQLDAVLNSLAPAPASVFVLFFGTEDETTQQSWCPDCVRADPKVRATLAALPDAVLVACPIDRTPWKDAEHPHLYRTRNDIRLTAIPTLFRWNKNTGFGKHPLVENECEDDAKLAAFVAP</sequence>
<organism evidence="3 4">
    <name type="scientific">Thamnocephalis sphaerospora</name>
    <dbReference type="NCBI Taxonomy" id="78915"/>
    <lineage>
        <taxon>Eukaryota</taxon>
        <taxon>Fungi</taxon>
        <taxon>Fungi incertae sedis</taxon>
        <taxon>Zoopagomycota</taxon>
        <taxon>Zoopagomycotina</taxon>
        <taxon>Zoopagomycetes</taxon>
        <taxon>Zoopagales</taxon>
        <taxon>Sigmoideomycetaceae</taxon>
        <taxon>Thamnocephalis</taxon>
    </lineage>
</organism>
<gene>
    <name evidence="3" type="ORF">THASP1DRAFT_29675</name>
</gene>
<proteinExistence type="inferred from homology"/>
<dbReference type="GO" id="GO:0005829">
    <property type="term" value="C:cytosol"/>
    <property type="evidence" value="ECO:0007669"/>
    <property type="project" value="TreeGrafter"/>
</dbReference>
<keyword evidence="4" id="KW-1185">Reference proteome</keyword>
<reference evidence="4" key="1">
    <citation type="journal article" date="2018" name="Nat. Microbiol.">
        <title>Leveraging single-cell genomics to expand the fungal tree of life.</title>
        <authorList>
            <person name="Ahrendt S.R."/>
            <person name="Quandt C.A."/>
            <person name="Ciobanu D."/>
            <person name="Clum A."/>
            <person name="Salamov A."/>
            <person name="Andreopoulos B."/>
            <person name="Cheng J.F."/>
            <person name="Woyke T."/>
            <person name="Pelin A."/>
            <person name="Henrissat B."/>
            <person name="Reynolds N.K."/>
            <person name="Benny G.L."/>
            <person name="Smith M.E."/>
            <person name="James T.Y."/>
            <person name="Grigoriev I.V."/>
        </authorList>
    </citation>
    <scope>NUCLEOTIDE SEQUENCE [LARGE SCALE GENOMIC DNA]</scope>
    <source>
        <strain evidence="4">RSA 1356</strain>
    </source>
</reference>
<dbReference type="GO" id="GO:0047134">
    <property type="term" value="F:protein-disulfide reductase [NAD(P)H] activity"/>
    <property type="evidence" value="ECO:0007669"/>
    <property type="project" value="InterPro"/>
</dbReference>